<protein>
    <submittedName>
        <fullName evidence="1">Uncharacterized protein</fullName>
    </submittedName>
</protein>
<dbReference type="AlphaFoldDB" id="A0A7W6NIS8"/>
<evidence type="ECO:0000313" key="1">
    <source>
        <dbReference type="EMBL" id="MBB4063650.1"/>
    </source>
</evidence>
<proteinExistence type="predicted"/>
<reference evidence="1 2" key="1">
    <citation type="submission" date="2020-08" db="EMBL/GenBank/DDBJ databases">
        <title>Genomic Encyclopedia of Type Strains, Phase IV (KMG-IV): sequencing the most valuable type-strain genomes for metagenomic binning, comparative biology and taxonomic classification.</title>
        <authorList>
            <person name="Goeker M."/>
        </authorList>
    </citation>
    <scope>NUCLEOTIDE SEQUENCE [LARGE SCALE GENOMIC DNA]</scope>
    <source>
        <strain evidence="1 2">DSM 29853</strain>
    </source>
</reference>
<organism evidence="1 2">
    <name type="scientific">Gellertiella hungarica</name>
    <dbReference type="NCBI Taxonomy" id="1572859"/>
    <lineage>
        <taxon>Bacteria</taxon>
        <taxon>Pseudomonadati</taxon>
        <taxon>Pseudomonadota</taxon>
        <taxon>Alphaproteobacteria</taxon>
        <taxon>Hyphomicrobiales</taxon>
        <taxon>Rhizobiaceae</taxon>
        <taxon>Gellertiella</taxon>
    </lineage>
</organism>
<sequence length="29" mass="3300">MSADLDAIAQRAIEHRTHDNRKQIGRPAK</sequence>
<gene>
    <name evidence="1" type="ORF">GGR23_000811</name>
</gene>
<accession>A0A7W6NIS8</accession>
<keyword evidence="2" id="KW-1185">Reference proteome</keyword>
<comment type="caution">
    <text evidence="1">The sequence shown here is derived from an EMBL/GenBank/DDBJ whole genome shotgun (WGS) entry which is preliminary data.</text>
</comment>
<dbReference type="Proteomes" id="UP000528286">
    <property type="component" value="Unassembled WGS sequence"/>
</dbReference>
<name>A0A7W6NIS8_9HYPH</name>
<evidence type="ECO:0000313" key="2">
    <source>
        <dbReference type="Proteomes" id="UP000528286"/>
    </source>
</evidence>
<dbReference type="EMBL" id="JACIEZ010000001">
    <property type="protein sequence ID" value="MBB4063650.1"/>
    <property type="molecule type" value="Genomic_DNA"/>
</dbReference>